<dbReference type="Proteomes" id="UP000261520">
    <property type="component" value="Unplaced"/>
</dbReference>
<feature type="repeat" description="TPR" evidence="1">
    <location>
        <begin position="199"/>
        <end position="232"/>
    </location>
</feature>
<keyword evidence="1" id="KW-0802">TPR repeat</keyword>
<reference evidence="3" key="2">
    <citation type="submission" date="2025-09" db="UniProtKB">
        <authorList>
            <consortium name="Ensembl"/>
        </authorList>
    </citation>
    <scope>IDENTIFICATION</scope>
</reference>
<evidence type="ECO:0000313" key="3">
    <source>
        <dbReference type="Ensembl" id="ENSPMGP00000025411.1"/>
    </source>
</evidence>
<dbReference type="InterPro" id="IPR019734">
    <property type="entry name" value="TPR_rpt"/>
</dbReference>
<feature type="repeat" description="TPR" evidence="1">
    <location>
        <begin position="233"/>
        <end position="266"/>
    </location>
</feature>
<feature type="compositionally biased region" description="Basic and acidic residues" evidence="2">
    <location>
        <begin position="1"/>
        <end position="12"/>
    </location>
</feature>
<name>A0A3B4BA55_9GOBI</name>
<feature type="compositionally biased region" description="Acidic residues" evidence="2">
    <location>
        <begin position="107"/>
        <end position="126"/>
    </location>
</feature>
<dbReference type="Gene3D" id="1.25.40.10">
    <property type="entry name" value="Tetratricopeptide repeat domain"/>
    <property type="match status" value="1"/>
</dbReference>
<protein>
    <submittedName>
        <fullName evidence="3">Uncharacterized protein</fullName>
    </submittedName>
</protein>
<dbReference type="STRING" id="409849.ENSPMGP00000025411"/>
<dbReference type="Pfam" id="PF00515">
    <property type="entry name" value="TPR_1"/>
    <property type="match status" value="2"/>
</dbReference>
<keyword evidence="4" id="KW-1185">Reference proteome</keyword>
<dbReference type="PANTHER" id="PTHR46014">
    <property type="entry name" value="TETRATRICOPEPTIDE REPEAT PROTEIN 1"/>
    <property type="match status" value="1"/>
</dbReference>
<dbReference type="InterPro" id="IPR011990">
    <property type="entry name" value="TPR-like_helical_dom_sf"/>
</dbReference>
<reference evidence="3" key="1">
    <citation type="submission" date="2025-08" db="UniProtKB">
        <authorList>
            <consortium name="Ensembl"/>
        </authorList>
    </citation>
    <scope>IDENTIFICATION</scope>
</reference>
<feature type="region of interest" description="Disordered" evidence="2">
    <location>
        <begin position="33"/>
        <end position="134"/>
    </location>
</feature>
<organism evidence="3 4">
    <name type="scientific">Periophthalmus magnuspinnatus</name>
    <dbReference type="NCBI Taxonomy" id="409849"/>
    <lineage>
        <taxon>Eukaryota</taxon>
        <taxon>Metazoa</taxon>
        <taxon>Chordata</taxon>
        <taxon>Craniata</taxon>
        <taxon>Vertebrata</taxon>
        <taxon>Euteleostomi</taxon>
        <taxon>Actinopterygii</taxon>
        <taxon>Neopterygii</taxon>
        <taxon>Teleostei</taxon>
        <taxon>Neoteleostei</taxon>
        <taxon>Acanthomorphata</taxon>
        <taxon>Gobiaria</taxon>
        <taxon>Gobiiformes</taxon>
        <taxon>Gobioidei</taxon>
        <taxon>Gobiidae</taxon>
        <taxon>Oxudercinae</taxon>
        <taxon>Periophthalmus</taxon>
    </lineage>
</organism>
<dbReference type="PANTHER" id="PTHR46014:SF1">
    <property type="entry name" value="TETRATRICOPEPTIDE REPEAT PROTEIN 1"/>
    <property type="match status" value="1"/>
</dbReference>
<dbReference type="SMART" id="SM00028">
    <property type="entry name" value="TPR"/>
    <property type="match status" value="2"/>
</dbReference>
<sequence length="337" mass="37992">FAATMEGKKTEKQDEEENFYDCEETLETIEALQRLNVSEKEETKEEENEETTEERSERLREEPGVDTNVKNQNDEQFNERLKPSAADEGDALGATGGDEERTRGCTEEEAGSVEEEAGSAGEEEGAEFPSEQVQTDEEYLMELEKNLTDEEKEVSQMPSLCVSDALPVCQMPSLYWCAAESVYSEALSLCPLSFSCDRAVLYSNRGAARVHLGEKDKAIADCTKALELKPDYLKALLRRAELYEQTDKLDEALEDYKSVLERDPHNSTARGGAIRLPPLIHERNEKLKEEMMSKLKDLGNMILRPFGLSTSNFQLNQDQSTGAYNINFVQNPNNNNR</sequence>
<evidence type="ECO:0000313" key="4">
    <source>
        <dbReference type="Proteomes" id="UP000261520"/>
    </source>
</evidence>
<dbReference type="SUPFAM" id="SSF48452">
    <property type="entry name" value="TPR-like"/>
    <property type="match status" value="1"/>
</dbReference>
<feature type="compositionally biased region" description="Basic and acidic residues" evidence="2">
    <location>
        <begin position="53"/>
        <end position="63"/>
    </location>
</feature>
<evidence type="ECO:0000256" key="1">
    <source>
        <dbReference type="PROSITE-ProRule" id="PRU00339"/>
    </source>
</evidence>
<dbReference type="PROSITE" id="PS50005">
    <property type="entry name" value="TPR"/>
    <property type="match status" value="2"/>
</dbReference>
<evidence type="ECO:0000256" key="2">
    <source>
        <dbReference type="SAM" id="MobiDB-lite"/>
    </source>
</evidence>
<dbReference type="InterPro" id="IPR052769">
    <property type="entry name" value="TPR_domain_protein"/>
</dbReference>
<proteinExistence type="predicted"/>
<accession>A0A3B4BA55</accession>
<feature type="region of interest" description="Disordered" evidence="2">
    <location>
        <begin position="1"/>
        <end position="20"/>
    </location>
</feature>
<dbReference type="AlphaFoldDB" id="A0A3B4BA55"/>
<dbReference type="Ensembl" id="ENSPMGT00000027062.1">
    <property type="protein sequence ID" value="ENSPMGP00000025411.1"/>
    <property type="gene ID" value="ENSPMGG00000020502.1"/>
</dbReference>